<dbReference type="AlphaFoldDB" id="A0AAU7AS40"/>
<name>A0AAU7AS40_9ACTN</name>
<organism evidence="1">
    <name type="scientific">Paraconexibacter sp. AEG42_29</name>
    <dbReference type="NCBI Taxonomy" id="2997339"/>
    <lineage>
        <taxon>Bacteria</taxon>
        <taxon>Bacillati</taxon>
        <taxon>Actinomycetota</taxon>
        <taxon>Thermoleophilia</taxon>
        <taxon>Solirubrobacterales</taxon>
        <taxon>Paraconexibacteraceae</taxon>
        <taxon>Paraconexibacter</taxon>
    </lineage>
</organism>
<proteinExistence type="predicted"/>
<gene>
    <name evidence="1" type="ORF">DSM112329_01347</name>
</gene>
<dbReference type="RefSeq" id="WP_354701041.1">
    <property type="nucleotide sequence ID" value="NZ_CP114014.1"/>
</dbReference>
<protein>
    <recommendedName>
        <fullName evidence="2">Cytochrome P450</fullName>
    </recommendedName>
</protein>
<accession>A0AAU7AS40</accession>
<evidence type="ECO:0000313" key="1">
    <source>
        <dbReference type="EMBL" id="XAY04514.1"/>
    </source>
</evidence>
<reference evidence="1" key="1">
    <citation type="submission" date="2022-12" db="EMBL/GenBank/DDBJ databases">
        <title>Paraconexibacter alkalitolerans sp. nov. and Baekduia alba sp. nov., isolated from soil and emended description of the genera Paraconexibacter (Chun et al., 2020) and Baekduia (An et al., 2020).</title>
        <authorList>
            <person name="Vieira S."/>
            <person name="Huber K.J."/>
            <person name="Geppert A."/>
            <person name="Wolf J."/>
            <person name="Neumann-Schaal M."/>
            <person name="Muesken M."/>
            <person name="Overmann J."/>
        </authorList>
    </citation>
    <scope>NUCLEOTIDE SEQUENCE</scope>
    <source>
        <strain evidence="1">AEG42_29</strain>
    </source>
</reference>
<dbReference type="KEGG" id="parq:DSM112329_01347"/>
<sequence length="92" mass="10052">MTPSGPPDPGHDLPADAFLESLTDTSLYSIGAYFCDRHPELMDDVIGQAEDIERLGLQRWAQHEEVGMDTAFQTLITGLAVRYFKAVAGAGR</sequence>
<evidence type="ECO:0008006" key="2">
    <source>
        <dbReference type="Google" id="ProtNLM"/>
    </source>
</evidence>
<dbReference type="EMBL" id="CP114014">
    <property type="protein sequence ID" value="XAY04514.1"/>
    <property type="molecule type" value="Genomic_DNA"/>
</dbReference>